<proteinExistence type="predicted"/>
<comment type="caution">
    <text evidence="1">The sequence shown here is derived from an EMBL/GenBank/DDBJ whole genome shotgun (WGS) entry which is preliminary data.</text>
</comment>
<name>A0ACC0ZI88_9ROSI</name>
<dbReference type="Proteomes" id="UP001163603">
    <property type="component" value="Chromosome 1"/>
</dbReference>
<sequence>MSPGETVSRSLLDKPLNQLTEEDISQLTREDCRRYLKEKGMRRPSWNKSQAIQQVISLKTLFETTTDSEATEARKKLYSVPSNPVVSVKETIEPVPYRRQDPPKPDIPANPSGQLAADKDSVSPRTTIAASEPVGQMTIFYGGKVNVYDDMPGDKAQAIMQLASSPLPVAPSVGNSALWSGPCHLQPTGIKVGPSSPVLNFPTLQTAKVAENCQLPQEESYISCEDSHDGPTSRKASVQRYREKRKDRFKNKRKVPMPSSAGLDVYFNHLIGDEISNEQLNQSGGCSTPNSRPPNMPIGCGLMFRNVEYRADGSTVTSLLAESCLEPGHIYPS</sequence>
<accession>A0ACC0ZI88</accession>
<organism evidence="1 2">
    <name type="scientific">Pistacia integerrima</name>
    <dbReference type="NCBI Taxonomy" id="434235"/>
    <lineage>
        <taxon>Eukaryota</taxon>
        <taxon>Viridiplantae</taxon>
        <taxon>Streptophyta</taxon>
        <taxon>Embryophyta</taxon>
        <taxon>Tracheophyta</taxon>
        <taxon>Spermatophyta</taxon>
        <taxon>Magnoliopsida</taxon>
        <taxon>eudicotyledons</taxon>
        <taxon>Gunneridae</taxon>
        <taxon>Pentapetalae</taxon>
        <taxon>rosids</taxon>
        <taxon>malvids</taxon>
        <taxon>Sapindales</taxon>
        <taxon>Anacardiaceae</taxon>
        <taxon>Pistacia</taxon>
    </lineage>
</organism>
<gene>
    <name evidence="1" type="ORF">Pint_03254</name>
</gene>
<evidence type="ECO:0000313" key="2">
    <source>
        <dbReference type="Proteomes" id="UP001163603"/>
    </source>
</evidence>
<reference evidence="2" key="1">
    <citation type="journal article" date="2023" name="G3 (Bethesda)">
        <title>Genome assembly and association tests identify interacting loci associated with vigor, precocity, and sex in interspecific pistachio rootstocks.</title>
        <authorList>
            <person name="Palmer W."/>
            <person name="Jacygrad E."/>
            <person name="Sagayaradj S."/>
            <person name="Cavanaugh K."/>
            <person name="Han R."/>
            <person name="Bertier L."/>
            <person name="Beede B."/>
            <person name="Kafkas S."/>
            <person name="Golino D."/>
            <person name="Preece J."/>
            <person name="Michelmore R."/>
        </authorList>
    </citation>
    <scope>NUCLEOTIDE SEQUENCE [LARGE SCALE GENOMIC DNA]</scope>
</reference>
<evidence type="ECO:0000313" key="1">
    <source>
        <dbReference type="EMBL" id="KAJ0051899.1"/>
    </source>
</evidence>
<protein>
    <submittedName>
        <fullName evidence="1">Uncharacterized protein</fullName>
    </submittedName>
</protein>
<keyword evidence="2" id="KW-1185">Reference proteome</keyword>
<dbReference type="EMBL" id="CM047736">
    <property type="protein sequence ID" value="KAJ0051899.1"/>
    <property type="molecule type" value="Genomic_DNA"/>
</dbReference>